<dbReference type="AlphaFoldDB" id="A0A919ECQ6"/>
<organism evidence="1 2">
    <name type="scientific">Streptomyces mashuensis</name>
    <dbReference type="NCBI Taxonomy" id="33904"/>
    <lineage>
        <taxon>Bacteria</taxon>
        <taxon>Bacillati</taxon>
        <taxon>Actinomycetota</taxon>
        <taxon>Actinomycetes</taxon>
        <taxon>Kitasatosporales</taxon>
        <taxon>Streptomycetaceae</taxon>
        <taxon>Streptomyces</taxon>
    </lineage>
</organism>
<gene>
    <name evidence="1" type="ORF">GCM10010218_36490</name>
</gene>
<sequence>MTLDSISLPLAGGQWMATSAPPEPPPCRGCVALSAELKTVRASNDTLAGMVVRARLLRHFANWHGYENRERK</sequence>
<dbReference type="Proteomes" id="UP000638313">
    <property type="component" value="Unassembled WGS sequence"/>
</dbReference>
<protein>
    <submittedName>
        <fullName evidence="1">Uncharacterized protein</fullName>
    </submittedName>
</protein>
<name>A0A919ECQ6_9ACTN</name>
<reference evidence="1" key="2">
    <citation type="submission" date="2020-09" db="EMBL/GenBank/DDBJ databases">
        <authorList>
            <person name="Sun Q."/>
            <person name="Ohkuma M."/>
        </authorList>
    </citation>
    <scope>NUCLEOTIDE SEQUENCE</scope>
    <source>
        <strain evidence="1">JCM 4059</strain>
    </source>
</reference>
<dbReference type="EMBL" id="BNBD01000006">
    <property type="protein sequence ID" value="GHF51580.1"/>
    <property type="molecule type" value="Genomic_DNA"/>
</dbReference>
<evidence type="ECO:0000313" key="2">
    <source>
        <dbReference type="Proteomes" id="UP000638313"/>
    </source>
</evidence>
<comment type="caution">
    <text evidence="1">The sequence shown here is derived from an EMBL/GenBank/DDBJ whole genome shotgun (WGS) entry which is preliminary data.</text>
</comment>
<dbReference type="RefSeq" id="WP_190130654.1">
    <property type="nucleotide sequence ID" value="NZ_BNBD01000006.1"/>
</dbReference>
<accession>A0A919ECQ6</accession>
<evidence type="ECO:0000313" key="1">
    <source>
        <dbReference type="EMBL" id="GHF51580.1"/>
    </source>
</evidence>
<proteinExistence type="predicted"/>
<reference evidence="1" key="1">
    <citation type="journal article" date="2014" name="Int. J. Syst. Evol. Microbiol.">
        <title>Complete genome sequence of Corynebacterium casei LMG S-19264T (=DSM 44701T), isolated from a smear-ripened cheese.</title>
        <authorList>
            <consortium name="US DOE Joint Genome Institute (JGI-PGF)"/>
            <person name="Walter F."/>
            <person name="Albersmeier A."/>
            <person name="Kalinowski J."/>
            <person name="Ruckert C."/>
        </authorList>
    </citation>
    <scope>NUCLEOTIDE SEQUENCE</scope>
    <source>
        <strain evidence="1">JCM 4059</strain>
    </source>
</reference>
<keyword evidence="2" id="KW-1185">Reference proteome</keyword>